<feature type="domain" description="Transposase IS200-like" evidence="2">
    <location>
        <begin position="9"/>
        <end position="124"/>
    </location>
</feature>
<feature type="region of interest" description="Disordered" evidence="1">
    <location>
        <begin position="190"/>
        <end position="221"/>
    </location>
</feature>
<dbReference type="RefSeq" id="WP_252855083.1">
    <property type="nucleotide sequence ID" value="NZ_JAMXLR010000082.1"/>
</dbReference>
<dbReference type="InterPro" id="IPR002686">
    <property type="entry name" value="Transposase_17"/>
</dbReference>
<comment type="caution">
    <text evidence="3">The sequence shown here is derived from an EMBL/GenBank/DDBJ whole genome shotgun (WGS) entry which is preliminary data.</text>
</comment>
<evidence type="ECO:0000313" key="4">
    <source>
        <dbReference type="Proteomes" id="UP001155241"/>
    </source>
</evidence>
<protein>
    <submittedName>
        <fullName evidence="3">Transposase</fullName>
    </submittedName>
</protein>
<dbReference type="SMART" id="SM01321">
    <property type="entry name" value="Y1_Tnp"/>
    <property type="match status" value="1"/>
</dbReference>
<dbReference type="GO" id="GO:0003677">
    <property type="term" value="F:DNA binding"/>
    <property type="evidence" value="ECO:0007669"/>
    <property type="project" value="InterPro"/>
</dbReference>
<dbReference type="PANTHER" id="PTHR34322">
    <property type="entry name" value="TRANSPOSASE, Y1_TNP DOMAIN-CONTAINING"/>
    <property type="match status" value="1"/>
</dbReference>
<dbReference type="Pfam" id="PF01797">
    <property type="entry name" value="Y1_Tnp"/>
    <property type="match status" value="1"/>
</dbReference>
<dbReference type="Proteomes" id="UP001155241">
    <property type="component" value="Unassembled WGS sequence"/>
</dbReference>
<evidence type="ECO:0000256" key="1">
    <source>
        <dbReference type="SAM" id="MobiDB-lite"/>
    </source>
</evidence>
<sequence length="221" mass="25643">MPRTARASQGGYLYHVLNRGNARGDVFHKDADFLAFVDLMRLANERLAMRVVGYCLMTNHFHLLLWPHHDGDLSRWMQWLMTSHVRRYHRHYQSSGHVWQGRFKAFPVQDDEHYWTVLRYIERNPLRAGLVERSQDWEWSSLKPSKRSGPEGLLSTGPLEKSRGWTNYVNGVETEAELAALRKCVARGTPFGESSWQAKTAGELGLESTLRPRGRPRLEEK</sequence>
<dbReference type="SUPFAM" id="SSF143422">
    <property type="entry name" value="Transposase IS200-like"/>
    <property type="match status" value="1"/>
</dbReference>
<dbReference type="GO" id="GO:0004803">
    <property type="term" value="F:transposase activity"/>
    <property type="evidence" value="ECO:0007669"/>
    <property type="project" value="InterPro"/>
</dbReference>
<evidence type="ECO:0000259" key="2">
    <source>
        <dbReference type="SMART" id="SM01321"/>
    </source>
</evidence>
<dbReference type="AlphaFoldDB" id="A0A9X2FHJ7"/>
<reference evidence="3" key="1">
    <citation type="submission" date="2022-06" db="EMBL/GenBank/DDBJ databases">
        <title>Aeoliella straminimaris, a novel planctomycete from sediments.</title>
        <authorList>
            <person name="Vitorino I.R."/>
            <person name="Lage O.M."/>
        </authorList>
    </citation>
    <scope>NUCLEOTIDE SEQUENCE</scope>
    <source>
        <strain evidence="3">ICT_H6.2</strain>
    </source>
</reference>
<dbReference type="GO" id="GO:0006313">
    <property type="term" value="P:DNA transposition"/>
    <property type="evidence" value="ECO:0007669"/>
    <property type="project" value="InterPro"/>
</dbReference>
<accession>A0A9X2FHJ7</accession>
<organism evidence="3 4">
    <name type="scientific">Aeoliella straminimaris</name>
    <dbReference type="NCBI Taxonomy" id="2954799"/>
    <lineage>
        <taxon>Bacteria</taxon>
        <taxon>Pseudomonadati</taxon>
        <taxon>Planctomycetota</taxon>
        <taxon>Planctomycetia</taxon>
        <taxon>Pirellulales</taxon>
        <taxon>Lacipirellulaceae</taxon>
        <taxon>Aeoliella</taxon>
    </lineage>
</organism>
<dbReference type="Gene3D" id="3.30.70.1290">
    <property type="entry name" value="Transposase IS200-like"/>
    <property type="match status" value="1"/>
</dbReference>
<dbReference type="InterPro" id="IPR036515">
    <property type="entry name" value="Transposase_17_sf"/>
</dbReference>
<evidence type="ECO:0000313" key="3">
    <source>
        <dbReference type="EMBL" id="MCO6046969.1"/>
    </source>
</evidence>
<keyword evidence="4" id="KW-1185">Reference proteome</keyword>
<proteinExistence type="predicted"/>
<dbReference type="EMBL" id="JAMXLR010000082">
    <property type="protein sequence ID" value="MCO6046969.1"/>
    <property type="molecule type" value="Genomic_DNA"/>
</dbReference>
<gene>
    <name evidence="3" type="ORF">NG895_23975</name>
</gene>
<name>A0A9X2FHJ7_9BACT</name>
<dbReference type="PANTHER" id="PTHR34322:SF2">
    <property type="entry name" value="TRANSPOSASE IS200-LIKE DOMAIN-CONTAINING PROTEIN"/>
    <property type="match status" value="1"/>
</dbReference>